<keyword evidence="5 7" id="KW-1133">Transmembrane helix</keyword>
<sequence length="227" mass="26127">MGSLLLRTIFIYFFMLLMMRLMGKREIGKLSVFDLIVSFMIADLSAMVLENQNEELMIGLVPIIAIVILQIILSFVMLKSKKIRHLIDGEPTIIVQHGKILDKVMAKSRYNMDDLMMQLREKNIANVSDVEYAILETSGKLSVFPKIKKTPVTKEDLKIKNLKAFHPPIPVVLEGKILEDGLEQLGQNRFWLKKELRKKGYKDLANIFYVSVNYEGKLFVDAKDKKH</sequence>
<dbReference type="PANTHER" id="PTHR34582">
    <property type="entry name" value="UPF0702 TRANSMEMBRANE PROTEIN YCAP"/>
    <property type="match status" value="1"/>
</dbReference>
<evidence type="ECO:0000256" key="4">
    <source>
        <dbReference type="ARBA" id="ARBA00022692"/>
    </source>
</evidence>
<evidence type="ECO:0000313" key="9">
    <source>
        <dbReference type="EMBL" id="MXQ55069.1"/>
    </source>
</evidence>
<proteinExistence type="inferred from homology"/>
<evidence type="ECO:0000256" key="5">
    <source>
        <dbReference type="ARBA" id="ARBA00022989"/>
    </source>
</evidence>
<feature type="transmembrane region" description="Helical" evidence="7">
    <location>
        <begin position="6"/>
        <end position="23"/>
    </location>
</feature>
<dbReference type="InterPro" id="IPR007353">
    <property type="entry name" value="DUF421"/>
</dbReference>
<keyword evidence="10" id="KW-1185">Reference proteome</keyword>
<dbReference type="GO" id="GO:0005886">
    <property type="term" value="C:plasma membrane"/>
    <property type="evidence" value="ECO:0007669"/>
    <property type="project" value="UniProtKB-SubCell"/>
</dbReference>
<dbReference type="EMBL" id="WUUL01000011">
    <property type="protein sequence ID" value="MXQ55069.1"/>
    <property type="molecule type" value="Genomic_DNA"/>
</dbReference>
<comment type="caution">
    <text evidence="9">The sequence shown here is derived from an EMBL/GenBank/DDBJ whole genome shotgun (WGS) entry which is preliminary data.</text>
</comment>
<evidence type="ECO:0000256" key="7">
    <source>
        <dbReference type="SAM" id="Phobius"/>
    </source>
</evidence>
<dbReference type="PANTHER" id="PTHR34582:SF6">
    <property type="entry name" value="UPF0702 TRANSMEMBRANE PROTEIN YCAP"/>
    <property type="match status" value="1"/>
</dbReference>
<feature type="domain" description="YetF C-terminal" evidence="8">
    <location>
        <begin position="79"/>
        <end position="212"/>
    </location>
</feature>
<evidence type="ECO:0000259" key="8">
    <source>
        <dbReference type="Pfam" id="PF04239"/>
    </source>
</evidence>
<dbReference type="AlphaFoldDB" id="A0A6I4VTI5"/>
<protein>
    <submittedName>
        <fullName evidence="9">DUF421 domain-containing protein</fullName>
    </submittedName>
</protein>
<feature type="transmembrane region" description="Helical" evidence="7">
    <location>
        <begin position="30"/>
        <end position="50"/>
    </location>
</feature>
<dbReference type="RefSeq" id="WP_160802417.1">
    <property type="nucleotide sequence ID" value="NZ_WUUL01000011.1"/>
</dbReference>
<dbReference type="Proteomes" id="UP000430692">
    <property type="component" value="Unassembled WGS sequence"/>
</dbReference>
<evidence type="ECO:0000256" key="3">
    <source>
        <dbReference type="ARBA" id="ARBA00022475"/>
    </source>
</evidence>
<dbReference type="InterPro" id="IPR023090">
    <property type="entry name" value="UPF0702_alpha/beta_dom_sf"/>
</dbReference>
<dbReference type="Pfam" id="PF04239">
    <property type="entry name" value="DUF421"/>
    <property type="match status" value="1"/>
</dbReference>
<comment type="similarity">
    <text evidence="2">Belongs to the UPF0702 family.</text>
</comment>
<keyword evidence="3" id="KW-1003">Cell membrane</keyword>
<accession>A0A6I4VTI5</accession>
<reference evidence="9 10" key="1">
    <citation type="submission" date="2019-12" db="EMBL/GenBank/DDBJ databases">
        <title>Whole-genome analyses of novel actinobacteria.</title>
        <authorList>
            <person name="Sahin N."/>
            <person name="Saygin H."/>
        </authorList>
    </citation>
    <scope>NUCLEOTIDE SEQUENCE [LARGE SCALE GENOMIC DNA]</scope>
    <source>
        <strain evidence="9 10">KC615</strain>
    </source>
</reference>
<evidence type="ECO:0000256" key="6">
    <source>
        <dbReference type="ARBA" id="ARBA00023136"/>
    </source>
</evidence>
<name>A0A6I4VTI5_9BACL</name>
<gene>
    <name evidence="9" type="ORF">GSM42_15355</name>
</gene>
<comment type="subcellular location">
    <subcellularLocation>
        <location evidence="1">Cell membrane</location>
        <topology evidence="1">Multi-pass membrane protein</topology>
    </subcellularLocation>
</comment>
<evidence type="ECO:0000256" key="1">
    <source>
        <dbReference type="ARBA" id="ARBA00004651"/>
    </source>
</evidence>
<dbReference type="Gene3D" id="3.30.240.20">
    <property type="entry name" value="bsu07140 like domains"/>
    <property type="match status" value="2"/>
</dbReference>
<evidence type="ECO:0000256" key="2">
    <source>
        <dbReference type="ARBA" id="ARBA00006448"/>
    </source>
</evidence>
<feature type="transmembrane region" description="Helical" evidence="7">
    <location>
        <begin position="56"/>
        <end position="78"/>
    </location>
</feature>
<organism evidence="9 10">
    <name type="scientific">Shimazuella alba</name>
    <dbReference type="NCBI Taxonomy" id="2690964"/>
    <lineage>
        <taxon>Bacteria</taxon>
        <taxon>Bacillati</taxon>
        <taxon>Bacillota</taxon>
        <taxon>Bacilli</taxon>
        <taxon>Bacillales</taxon>
        <taxon>Thermoactinomycetaceae</taxon>
        <taxon>Shimazuella</taxon>
    </lineage>
</organism>
<keyword evidence="6 7" id="KW-0472">Membrane</keyword>
<evidence type="ECO:0000313" key="10">
    <source>
        <dbReference type="Proteomes" id="UP000430692"/>
    </source>
</evidence>
<keyword evidence="4 7" id="KW-0812">Transmembrane</keyword>